<dbReference type="InterPro" id="IPR050066">
    <property type="entry name" value="UvrABC_protein_C"/>
</dbReference>
<dbReference type="SMART" id="SM00465">
    <property type="entry name" value="GIYc"/>
    <property type="match status" value="1"/>
</dbReference>
<evidence type="ECO:0000256" key="2">
    <source>
        <dbReference type="ARBA" id="ARBA00022763"/>
    </source>
</evidence>
<dbReference type="InterPro" id="IPR036876">
    <property type="entry name" value="UVR_dom_sf"/>
</dbReference>
<evidence type="ECO:0000259" key="6">
    <source>
        <dbReference type="PROSITE" id="PS50151"/>
    </source>
</evidence>
<protein>
    <recommendedName>
        <fullName evidence="11">Excinuclease ABC subunit C</fullName>
    </recommendedName>
</protein>
<feature type="domain" description="GIY-YIG" evidence="7">
    <location>
        <begin position="14"/>
        <end position="93"/>
    </location>
</feature>
<dbReference type="Proteomes" id="UP000176614">
    <property type="component" value="Unassembled WGS sequence"/>
</dbReference>
<evidence type="ECO:0000256" key="3">
    <source>
        <dbReference type="ARBA" id="ARBA00022769"/>
    </source>
</evidence>
<dbReference type="InterPro" id="IPR001943">
    <property type="entry name" value="UVR_dom"/>
</dbReference>
<dbReference type="PROSITE" id="PS50151">
    <property type="entry name" value="UVR"/>
    <property type="match status" value="1"/>
</dbReference>
<dbReference type="Gene3D" id="4.10.860.10">
    <property type="entry name" value="UVR domain"/>
    <property type="match status" value="1"/>
</dbReference>
<proteinExistence type="predicted"/>
<keyword evidence="5" id="KW-0234">DNA repair</keyword>
<evidence type="ECO:0000256" key="5">
    <source>
        <dbReference type="ARBA" id="ARBA00023204"/>
    </source>
</evidence>
<evidence type="ECO:0008006" key="11">
    <source>
        <dbReference type="Google" id="ProtNLM"/>
    </source>
</evidence>
<dbReference type="InterPro" id="IPR038476">
    <property type="entry name" value="UvrC_RNase_H_dom_sf"/>
</dbReference>
<dbReference type="InterPro" id="IPR047296">
    <property type="entry name" value="GIY-YIG_UvrC_Cho"/>
</dbReference>
<dbReference type="Pfam" id="PF02151">
    <property type="entry name" value="UVR"/>
    <property type="match status" value="1"/>
</dbReference>
<dbReference type="InterPro" id="IPR035901">
    <property type="entry name" value="GIY-YIG_endonuc_sf"/>
</dbReference>
<dbReference type="InterPro" id="IPR000305">
    <property type="entry name" value="GIY-YIG_endonuc"/>
</dbReference>
<dbReference type="SUPFAM" id="SSF46600">
    <property type="entry name" value="C-terminal UvrC-binding domain of UvrB"/>
    <property type="match status" value="1"/>
</dbReference>
<organism evidence="9 10">
    <name type="scientific">candidate division WWE3 bacterium RIFOXYA2_FULL_46_9</name>
    <dbReference type="NCBI Taxonomy" id="1802636"/>
    <lineage>
        <taxon>Bacteria</taxon>
        <taxon>Katanobacteria</taxon>
    </lineage>
</organism>
<dbReference type="CDD" id="cd10434">
    <property type="entry name" value="GIY-YIG_UvrC_Cho"/>
    <property type="match status" value="1"/>
</dbReference>
<dbReference type="PROSITE" id="PS50164">
    <property type="entry name" value="GIY_YIG"/>
    <property type="match status" value="1"/>
</dbReference>
<keyword evidence="3" id="KW-0228">DNA excision</keyword>
<evidence type="ECO:0000313" key="9">
    <source>
        <dbReference type="EMBL" id="OGC63752.1"/>
    </source>
</evidence>
<keyword evidence="4" id="KW-0267">Excision nuclease</keyword>
<keyword evidence="2" id="KW-0227">DNA damage</keyword>
<reference evidence="9 10" key="1">
    <citation type="journal article" date="2016" name="Nat. Commun.">
        <title>Thousands of microbial genomes shed light on interconnected biogeochemical processes in an aquifer system.</title>
        <authorList>
            <person name="Anantharaman K."/>
            <person name="Brown C.T."/>
            <person name="Hug L.A."/>
            <person name="Sharon I."/>
            <person name="Castelle C.J."/>
            <person name="Probst A.J."/>
            <person name="Thomas B.C."/>
            <person name="Singh A."/>
            <person name="Wilkins M.J."/>
            <person name="Karaoz U."/>
            <person name="Brodie E.L."/>
            <person name="Williams K.H."/>
            <person name="Hubbard S.S."/>
            <person name="Banfield J.F."/>
        </authorList>
    </citation>
    <scope>NUCLEOTIDE SEQUENCE [LARGE SCALE GENOMIC DNA]</scope>
</reference>
<feature type="domain" description="UvrC family homology region profile" evidence="8">
    <location>
        <begin position="276"/>
        <end position="366"/>
    </location>
</feature>
<dbReference type="EMBL" id="MEVT01000004">
    <property type="protein sequence ID" value="OGC63752.1"/>
    <property type="molecule type" value="Genomic_DNA"/>
</dbReference>
<evidence type="ECO:0000313" key="10">
    <source>
        <dbReference type="Proteomes" id="UP000176614"/>
    </source>
</evidence>
<dbReference type="GO" id="GO:0006289">
    <property type="term" value="P:nucleotide-excision repair"/>
    <property type="evidence" value="ECO:0007669"/>
    <property type="project" value="InterPro"/>
</dbReference>
<name>A0A1F4W2W1_UNCKA</name>
<dbReference type="PANTHER" id="PTHR30562:SF1">
    <property type="entry name" value="UVRABC SYSTEM PROTEIN C"/>
    <property type="match status" value="1"/>
</dbReference>
<dbReference type="GO" id="GO:0009380">
    <property type="term" value="C:excinuclease repair complex"/>
    <property type="evidence" value="ECO:0007669"/>
    <property type="project" value="TreeGrafter"/>
</dbReference>
<dbReference type="AlphaFoldDB" id="A0A1F4W2W1"/>
<dbReference type="Pfam" id="PF08459">
    <property type="entry name" value="UvrC_RNaseH_dom"/>
    <property type="match status" value="1"/>
</dbReference>
<dbReference type="Gene3D" id="3.30.420.340">
    <property type="entry name" value="UvrC, RNAse H endonuclease domain"/>
    <property type="match status" value="1"/>
</dbReference>
<evidence type="ECO:0000259" key="7">
    <source>
        <dbReference type="PROSITE" id="PS50164"/>
    </source>
</evidence>
<sequence length="433" mass="49475">MKSVLTEKVKNLPKSPGVYIYKNAQGKVIYVGKAKSLKSRVGSYFLKNLDPASKTYTLVQNIAEMDYILAQTEFEAIILEAQLIKKYYPKYNILMKDDKSFLYIVVRNGKVPRIGVLRETDLGTISKRDTIFGPYNDGRNAKQVLRLLRKVFPYCDCSPAKFSRYARLHTPCLYGHLGLCPAPCVGNIDQNKQNSEKIKKILAGKSTALIKTLSRQMKKYSAELEYEKAGSVKDVISKFEYLTQTFHTPQEYVDNPYLVNDLAFQSLEELKLQLPLQLNSLERIECYDISNISGKDSVGSLVVATNGKIDKNEYKKFKIRLKEQPDDFGMLAEVLERRLGHSDWPVPDLIVLDGGKGQLSAVLKVMDTLGVNFPVVGLAKKFETLVYKKENEFFEVRLGKKNKGLQLLMSLRDEAHRFAQKYHHELRKKELYK</sequence>
<dbReference type="Pfam" id="PF01541">
    <property type="entry name" value="GIY-YIG"/>
    <property type="match status" value="1"/>
</dbReference>
<dbReference type="SUPFAM" id="SSF82771">
    <property type="entry name" value="GIY-YIG endonuclease"/>
    <property type="match status" value="1"/>
</dbReference>
<dbReference type="InterPro" id="IPR001162">
    <property type="entry name" value="UvrC_RNase_H_dom"/>
</dbReference>
<dbReference type="GO" id="GO:0009381">
    <property type="term" value="F:excinuclease ABC activity"/>
    <property type="evidence" value="ECO:0007669"/>
    <property type="project" value="InterPro"/>
</dbReference>
<dbReference type="FunFam" id="3.40.1440.10:FF:000001">
    <property type="entry name" value="UvrABC system protein C"/>
    <property type="match status" value="1"/>
</dbReference>
<evidence type="ECO:0000259" key="8">
    <source>
        <dbReference type="PROSITE" id="PS50165"/>
    </source>
</evidence>
<accession>A0A1F4W2W1</accession>
<feature type="domain" description="UVR" evidence="6">
    <location>
        <begin position="207"/>
        <end position="242"/>
    </location>
</feature>
<keyword evidence="1" id="KW-0963">Cytoplasm</keyword>
<evidence type="ECO:0000256" key="4">
    <source>
        <dbReference type="ARBA" id="ARBA00022881"/>
    </source>
</evidence>
<dbReference type="Gene3D" id="3.40.1440.10">
    <property type="entry name" value="GIY-YIG endonuclease"/>
    <property type="match status" value="1"/>
</dbReference>
<dbReference type="PROSITE" id="PS50165">
    <property type="entry name" value="UVRC"/>
    <property type="match status" value="1"/>
</dbReference>
<dbReference type="PANTHER" id="PTHR30562">
    <property type="entry name" value="UVRC/OXIDOREDUCTASE"/>
    <property type="match status" value="1"/>
</dbReference>
<evidence type="ECO:0000256" key="1">
    <source>
        <dbReference type="ARBA" id="ARBA00022490"/>
    </source>
</evidence>
<comment type="caution">
    <text evidence="9">The sequence shown here is derived from an EMBL/GenBank/DDBJ whole genome shotgun (WGS) entry which is preliminary data.</text>
</comment>
<gene>
    <name evidence="9" type="ORF">A2264_05260</name>
</gene>